<dbReference type="HAMAP" id="MF_00682">
    <property type="entry name" value="HscB"/>
    <property type="match status" value="1"/>
</dbReference>
<protein>
    <recommendedName>
        <fullName evidence="4">Co-chaperone protein HscB homolog</fullName>
    </recommendedName>
</protein>
<dbReference type="SUPFAM" id="SSF47144">
    <property type="entry name" value="HSC20 (HSCB), C-terminal oligomerisation domain"/>
    <property type="match status" value="1"/>
</dbReference>
<feature type="domain" description="J" evidence="5">
    <location>
        <begin position="2"/>
        <end position="74"/>
    </location>
</feature>
<evidence type="ECO:0000256" key="3">
    <source>
        <dbReference type="ARBA" id="ARBA00025596"/>
    </source>
</evidence>
<dbReference type="Proteomes" id="UP001652504">
    <property type="component" value="Unassembled WGS sequence"/>
</dbReference>
<comment type="caution">
    <text evidence="6">The sequence shown here is derived from an EMBL/GenBank/DDBJ whole genome shotgun (WGS) entry which is preliminary data.</text>
</comment>
<comment type="subunit">
    <text evidence="4">Interacts with HscA and stimulates its ATPase activity.</text>
</comment>
<dbReference type="InterPro" id="IPR004640">
    <property type="entry name" value="HscB"/>
</dbReference>
<proteinExistence type="inferred from homology"/>
<dbReference type="InterPro" id="IPR036386">
    <property type="entry name" value="HscB_C_sf"/>
</dbReference>
<dbReference type="PANTHER" id="PTHR14021">
    <property type="entry name" value="IRON-SULFUR CLUSTER CO-CHAPERONE PROTEIN HSCB"/>
    <property type="match status" value="1"/>
</dbReference>
<evidence type="ECO:0000313" key="7">
    <source>
        <dbReference type="Proteomes" id="UP001652504"/>
    </source>
</evidence>
<evidence type="ECO:0000313" key="6">
    <source>
        <dbReference type="EMBL" id="MCV2886098.1"/>
    </source>
</evidence>
<comment type="similarity">
    <text evidence="1 4">Belongs to the HscB family.</text>
</comment>
<dbReference type="Pfam" id="PF07743">
    <property type="entry name" value="HSCB_C"/>
    <property type="match status" value="1"/>
</dbReference>
<dbReference type="NCBIfam" id="TIGR00714">
    <property type="entry name" value="hscB"/>
    <property type="match status" value="1"/>
</dbReference>
<comment type="function">
    <text evidence="3 4">Co-chaperone involved in the maturation of iron-sulfur cluster-containing proteins. Seems to help targeting proteins to be folded toward HscA.</text>
</comment>
<dbReference type="NCBIfam" id="NF003449">
    <property type="entry name" value="PRK05014.1"/>
    <property type="match status" value="1"/>
</dbReference>
<dbReference type="PROSITE" id="PS50076">
    <property type="entry name" value="DNAJ_2"/>
    <property type="match status" value="1"/>
</dbReference>
<accession>A0ABT3ABR7</accession>
<keyword evidence="7" id="KW-1185">Reference proteome</keyword>
<evidence type="ECO:0000259" key="5">
    <source>
        <dbReference type="PROSITE" id="PS50076"/>
    </source>
</evidence>
<keyword evidence="2 4" id="KW-0143">Chaperone</keyword>
<evidence type="ECO:0000256" key="1">
    <source>
        <dbReference type="ARBA" id="ARBA00010476"/>
    </source>
</evidence>
<name>A0ABT3ABR7_9ALTE</name>
<dbReference type="Pfam" id="PF00226">
    <property type="entry name" value="DnaJ"/>
    <property type="match status" value="1"/>
</dbReference>
<organism evidence="6 7">
    <name type="scientific">Fluctibacter corallii</name>
    <dbReference type="NCBI Taxonomy" id="2984329"/>
    <lineage>
        <taxon>Bacteria</taxon>
        <taxon>Pseudomonadati</taxon>
        <taxon>Pseudomonadota</taxon>
        <taxon>Gammaproteobacteria</taxon>
        <taxon>Alteromonadales</taxon>
        <taxon>Alteromonadaceae</taxon>
        <taxon>Fluctibacter</taxon>
    </lineage>
</organism>
<dbReference type="CDD" id="cd06257">
    <property type="entry name" value="DnaJ"/>
    <property type="match status" value="1"/>
</dbReference>
<dbReference type="InterPro" id="IPR001623">
    <property type="entry name" value="DnaJ_domain"/>
</dbReference>
<evidence type="ECO:0000256" key="2">
    <source>
        <dbReference type="ARBA" id="ARBA00023186"/>
    </source>
</evidence>
<dbReference type="SUPFAM" id="SSF46565">
    <property type="entry name" value="Chaperone J-domain"/>
    <property type="match status" value="1"/>
</dbReference>
<dbReference type="Gene3D" id="1.20.1280.20">
    <property type="entry name" value="HscB, C-terminal domain"/>
    <property type="match status" value="1"/>
</dbReference>
<dbReference type="Gene3D" id="1.10.287.110">
    <property type="entry name" value="DnaJ domain"/>
    <property type="match status" value="1"/>
</dbReference>
<sequence length="174" mass="20006">MNYFSLFNLPVSFHLDMAALSKAYQTLSQLTHPDKFAAASESEKALAVQKNAMINDAYSVLKKPLPRAEHMLSLRGVELQHEQQTMQDPAFLMQQMEWREQLDEVNTAEDPLDALEELQEEILQQKSSHLKRLASLLEKDDESHNTDAADEIRKLKFLFKLLSEIENKEDALSF</sequence>
<dbReference type="SMART" id="SM00271">
    <property type="entry name" value="DnaJ"/>
    <property type="match status" value="1"/>
</dbReference>
<dbReference type="InterPro" id="IPR036869">
    <property type="entry name" value="J_dom_sf"/>
</dbReference>
<dbReference type="PANTHER" id="PTHR14021:SF15">
    <property type="entry name" value="IRON-SULFUR CLUSTER CO-CHAPERONE PROTEIN HSCB"/>
    <property type="match status" value="1"/>
</dbReference>
<dbReference type="EMBL" id="JAOWKX010000008">
    <property type="protein sequence ID" value="MCV2886098.1"/>
    <property type="molecule type" value="Genomic_DNA"/>
</dbReference>
<dbReference type="RefSeq" id="WP_263713385.1">
    <property type="nucleotide sequence ID" value="NZ_JAOWKX010000008.1"/>
</dbReference>
<dbReference type="InterPro" id="IPR009073">
    <property type="entry name" value="HscB_oligo_C"/>
</dbReference>
<gene>
    <name evidence="4 6" type="primary">hscB</name>
    <name evidence="6" type="ORF">OE749_15505</name>
</gene>
<evidence type="ECO:0000256" key="4">
    <source>
        <dbReference type="HAMAP-Rule" id="MF_00682"/>
    </source>
</evidence>
<reference evidence="6 7" key="1">
    <citation type="submission" date="2022-10" db="EMBL/GenBank/DDBJ databases">
        <title>Aestuariibacter sp. AA17 isolated from Montipora capitata coral fragment.</title>
        <authorList>
            <person name="Emsley S.A."/>
            <person name="Pfannmuller K.M."/>
            <person name="Loughran R.M."/>
            <person name="Shlafstein M."/>
            <person name="Papke E."/>
            <person name="Saw J.H."/>
            <person name="Ushijima B."/>
            <person name="Videau P."/>
        </authorList>
    </citation>
    <scope>NUCLEOTIDE SEQUENCE [LARGE SCALE GENOMIC DNA]</scope>
    <source>
        <strain evidence="6 7">AA17</strain>
    </source>
</reference>